<protein>
    <submittedName>
        <fullName evidence="2">Uncharacterized protein</fullName>
    </submittedName>
</protein>
<organism evidence="2">
    <name type="scientific">viral metagenome</name>
    <dbReference type="NCBI Taxonomy" id="1070528"/>
    <lineage>
        <taxon>unclassified sequences</taxon>
        <taxon>metagenomes</taxon>
        <taxon>organismal metagenomes</taxon>
    </lineage>
</organism>
<keyword evidence="1" id="KW-1133">Transmembrane helix</keyword>
<dbReference type="EMBL" id="MN740580">
    <property type="protein sequence ID" value="QHU34817.1"/>
    <property type="molecule type" value="Genomic_DNA"/>
</dbReference>
<feature type="transmembrane region" description="Helical" evidence="1">
    <location>
        <begin position="267"/>
        <end position="293"/>
    </location>
</feature>
<evidence type="ECO:0000313" key="2">
    <source>
        <dbReference type="EMBL" id="QHU34817.1"/>
    </source>
</evidence>
<dbReference type="AlphaFoldDB" id="A0A6C0LW16"/>
<feature type="transmembrane region" description="Helical" evidence="1">
    <location>
        <begin position="199"/>
        <end position="220"/>
    </location>
</feature>
<accession>A0A6C0LW16</accession>
<reference evidence="2" key="1">
    <citation type="journal article" date="2020" name="Nature">
        <title>Giant virus diversity and host interactions through global metagenomics.</title>
        <authorList>
            <person name="Schulz F."/>
            <person name="Roux S."/>
            <person name="Paez-Espino D."/>
            <person name="Jungbluth S."/>
            <person name="Walsh D.A."/>
            <person name="Denef V.J."/>
            <person name="McMahon K.D."/>
            <person name="Konstantinidis K.T."/>
            <person name="Eloe-Fadrosh E.A."/>
            <person name="Kyrpides N.C."/>
            <person name="Woyke T."/>
        </authorList>
    </citation>
    <scope>NUCLEOTIDE SEQUENCE</scope>
    <source>
        <strain evidence="2">GVMAG-S-1017244-22</strain>
    </source>
</reference>
<proteinExistence type="predicted"/>
<keyword evidence="1" id="KW-0812">Transmembrane</keyword>
<evidence type="ECO:0000256" key="1">
    <source>
        <dbReference type="SAM" id="Phobius"/>
    </source>
</evidence>
<keyword evidence="1" id="KW-0472">Membrane</keyword>
<feature type="transmembrane region" description="Helical" evidence="1">
    <location>
        <begin position="337"/>
        <end position="359"/>
    </location>
</feature>
<sequence>MFLYLPWKFQNSRVLNCKLNNDIYLLNLIRVWVIKQDPSINTPTHWWCKDLPSNINELFCDISKNNKIIEMFKTSFGNDCIVDILDDMNEIYVSPPLNNNKNFKKNAPDNIFYTRHIDGPFFYIPFASCYRVIVGLDDNRDTMTVFNIIPETYIIKTGDVVGFDFNRECHYVTPIIRYNDINNDTIYNKKYRVILKIHYCVYPKWAFVFGFILSKLSIMYNKLFRALLLFTLKSQNKYIKCLAKSMTITTKVYHDIEYYIGNNNIQYILLLYFISTKTNYYVLLLSSSFIHYLRWIDTSVNNIDINNIFRRDYYFYKFIYMLQFIHMYLSYKIENPILYTSIIVPTIFTTYVSKYTIIIPKLIEIYLTYDMLNNYNNLKYVEYIYIYVNILFNYIQLYKPIDM</sequence>
<feature type="transmembrane region" description="Helical" evidence="1">
    <location>
        <begin position="380"/>
        <end position="398"/>
    </location>
</feature>
<name>A0A6C0LW16_9ZZZZ</name>